<reference evidence="2" key="1">
    <citation type="submission" date="2020-11" db="EMBL/GenBank/DDBJ databases">
        <authorList>
            <person name="Whitehead M."/>
        </authorList>
    </citation>
    <scope>NUCLEOTIDE SEQUENCE</scope>
    <source>
        <strain evidence="2">EGII</strain>
    </source>
</reference>
<feature type="transmembrane region" description="Helical" evidence="1">
    <location>
        <begin position="6"/>
        <end position="26"/>
    </location>
</feature>
<dbReference type="AlphaFoldDB" id="A0A811U0C4"/>
<keyword evidence="3" id="KW-1185">Reference proteome</keyword>
<evidence type="ECO:0000313" key="3">
    <source>
        <dbReference type="Proteomes" id="UP000606786"/>
    </source>
</evidence>
<evidence type="ECO:0000256" key="1">
    <source>
        <dbReference type="SAM" id="Phobius"/>
    </source>
</evidence>
<keyword evidence="1" id="KW-1133">Transmembrane helix</keyword>
<comment type="caution">
    <text evidence="2">The sequence shown here is derived from an EMBL/GenBank/DDBJ whole genome shotgun (WGS) entry which is preliminary data.</text>
</comment>
<protein>
    <submittedName>
        <fullName evidence="2">(Mediterranean fruit fly) hypothetical protein</fullName>
    </submittedName>
</protein>
<sequence>MTHDFTLRSVVVARMMSSHVISIWGVCPARCAQMSFHYRVAALAVAVAVAVASANAVMEPWVAGACKTLSYFSIIYWRCMVVAFVVAVSCTRKKIFFTSRFSPLVRRHCCKCKVDLVRRMCRRVTVDVASAVA</sequence>
<accession>A0A811U0C4</accession>
<keyword evidence="1" id="KW-0812">Transmembrane</keyword>
<dbReference type="EMBL" id="CAJHJT010000001">
    <property type="protein sequence ID" value="CAD6992409.1"/>
    <property type="molecule type" value="Genomic_DNA"/>
</dbReference>
<evidence type="ECO:0000313" key="2">
    <source>
        <dbReference type="EMBL" id="CAD6992409.1"/>
    </source>
</evidence>
<organism evidence="2 3">
    <name type="scientific">Ceratitis capitata</name>
    <name type="common">Mediterranean fruit fly</name>
    <name type="synonym">Tephritis capitata</name>
    <dbReference type="NCBI Taxonomy" id="7213"/>
    <lineage>
        <taxon>Eukaryota</taxon>
        <taxon>Metazoa</taxon>
        <taxon>Ecdysozoa</taxon>
        <taxon>Arthropoda</taxon>
        <taxon>Hexapoda</taxon>
        <taxon>Insecta</taxon>
        <taxon>Pterygota</taxon>
        <taxon>Neoptera</taxon>
        <taxon>Endopterygota</taxon>
        <taxon>Diptera</taxon>
        <taxon>Brachycera</taxon>
        <taxon>Muscomorpha</taxon>
        <taxon>Tephritoidea</taxon>
        <taxon>Tephritidae</taxon>
        <taxon>Ceratitis</taxon>
        <taxon>Ceratitis</taxon>
    </lineage>
</organism>
<keyword evidence="1" id="KW-0472">Membrane</keyword>
<gene>
    <name evidence="2" type="ORF">CCAP1982_LOCUS1274</name>
</gene>
<name>A0A811U0C4_CERCA</name>
<feature type="transmembrane region" description="Helical" evidence="1">
    <location>
        <begin position="38"/>
        <end position="57"/>
    </location>
</feature>
<proteinExistence type="predicted"/>
<dbReference type="Proteomes" id="UP000606786">
    <property type="component" value="Unassembled WGS sequence"/>
</dbReference>
<feature type="transmembrane region" description="Helical" evidence="1">
    <location>
        <begin position="69"/>
        <end position="90"/>
    </location>
</feature>